<sequence>MASAAEARLDAPAPSVRRAALHCTAKLSAPGTPERRLAMLHKVMDRASDSDVDVRAAVLQGMTQLAEVGDKAALAMTQRALEDKSPSVRRQALQTLEQLVVVADNRALRLVANAASQDKDMTVRRVAEEVNTALKSRQHQPSSLWGLFRGRSA</sequence>
<dbReference type="InterPro" id="IPR011989">
    <property type="entry name" value="ARM-like"/>
</dbReference>
<dbReference type="Gene3D" id="1.25.10.10">
    <property type="entry name" value="Leucine-rich Repeat Variant"/>
    <property type="match status" value="1"/>
</dbReference>
<organism evidence="1 2">
    <name type="scientific">Effrenium voratum</name>
    <dbReference type="NCBI Taxonomy" id="2562239"/>
    <lineage>
        <taxon>Eukaryota</taxon>
        <taxon>Sar</taxon>
        <taxon>Alveolata</taxon>
        <taxon>Dinophyceae</taxon>
        <taxon>Suessiales</taxon>
        <taxon>Symbiodiniaceae</taxon>
        <taxon>Effrenium</taxon>
    </lineage>
</organism>
<comment type="caution">
    <text evidence="1">The sequence shown here is derived from an EMBL/GenBank/DDBJ whole genome shotgun (WGS) entry which is preliminary data.</text>
</comment>
<evidence type="ECO:0000313" key="2">
    <source>
        <dbReference type="Proteomes" id="UP001178507"/>
    </source>
</evidence>
<gene>
    <name evidence="1" type="ORF">EVOR1521_LOCUS14161</name>
</gene>
<reference evidence="1" key="1">
    <citation type="submission" date="2023-08" db="EMBL/GenBank/DDBJ databases">
        <authorList>
            <person name="Chen Y."/>
            <person name="Shah S."/>
            <person name="Dougan E. K."/>
            <person name="Thang M."/>
            <person name="Chan C."/>
        </authorList>
    </citation>
    <scope>NUCLEOTIDE SEQUENCE</scope>
</reference>
<dbReference type="InterPro" id="IPR016024">
    <property type="entry name" value="ARM-type_fold"/>
</dbReference>
<dbReference type="EMBL" id="CAUJNA010001657">
    <property type="protein sequence ID" value="CAJ1388248.1"/>
    <property type="molecule type" value="Genomic_DNA"/>
</dbReference>
<dbReference type="AlphaFoldDB" id="A0AA36IIH4"/>
<dbReference type="Pfam" id="PF13646">
    <property type="entry name" value="HEAT_2"/>
    <property type="match status" value="1"/>
</dbReference>
<accession>A0AA36IIH4</accession>
<name>A0AA36IIH4_9DINO</name>
<dbReference type="SUPFAM" id="SSF48371">
    <property type="entry name" value="ARM repeat"/>
    <property type="match status" value="1"/>
</dbReference>
<dbReference type="Proteomes" id="UP001178507">
    <property type="component" value="Unassembled WGS sequence"/>
</dbReference>
<protein>
    <recommendedName>
        <fullName evidence="3">HEAT repeat domain-containing protein</fullName>
    </recommendedName>
</protein>
<evidence type="ECO:0000313" key="1">
    <source>
        <dbReference type="EMBL" id="CAJ1388248.1"/>
    </source>
</evidence>
<keyword evidence="2" id="KW-1185">Reference proteome</keyword>
<evidence type="ECO:0008006" key="3">
    <source>
        <dbReference type="Google" id="ProtNLM"/>
    </source>
</evidence>
<proteinExistence type="predicted"/>